<accession>A0ABS6IY37</accession>
<dbReference type="RefSeq" id="WP_148444601.1">
    <property type="nucleotide sequence ID" value="NZ_JAHPJJ010000025.1"/>
</dbReference>
<dbReference type="Proteomes" id="UP001196248">
    <property type="component" value="Unassembled WGS sequence"/>
</dbReference>
<protein>
    <submittedName>
        <fullName evidence="1">Uncharacterized protein</fullName>
    </submittedName>
</protein>
<evidence type="ECO:0000313" key="1">
    <source>
        <dbReference type="EMBL" id="MBU9696032.1"/>
    </source>
</evidence>
<comment type="caution">
    <text evidence="1">The sequence shown here is derived from an EMBL/GenBank/DDBJ whole genome shotgun (WGS) entry which is preliminary data.</text>
</comment>
<dbReference type="EMBL" id="JAHPJJ010000025">
    <property type="protein sequence ID" value="MBU9696032.1"/>
    <property type="molecule type" value="Genomic_DNA"/>
</dbReference>
<evidence type="ECO:0000313" key="2">
    <source>
        <dbReference type="Proteomes" id="UP001196248"/>
    </source>
</evidence>
<proteinExistence type="predicted"/>
<keyword evidence="2" id="KW-1185">Reference proteome</keyword>
<gene>
    <name evidence="1" type="ORF">KSL82_09085</name>
</gene>
<name>A0ABS6IY37_9LACO</name>
<organism evidence="1 2">
    <name type="scientific">Limosilactobacillus portuensis</name>
    <dbReference type="NCBI Taxonomy" id="2742601"/>
    <lineage>
        <taxon>Bacteria</taxon>
        <taxon>Bacillati</taxon>
        <taxon>Bacillota</taxon>
        <taxon>Bacilli</taxon>
        <taxon>Lactobacillales</taxon>
        <taxon>Lactobacillaceae</taxon>
        <taxon>Limosilactobacillus</taxon>
    </lineage>
</organism>
<reference evidence="1 2" key="1">
    <citation type="submission" date="2021-06" db="EMBL/GenBank/DDBJ databases">
        <title>Limosilactobacillus angelus sp. nov., isolated from the human vagina.</title>
        <authorList>
            <person name="Chen Y.-S."/>
        </authorList>
    </citation>
    <scope>NUCLEOTIDE SEQUENCE [LARGE SCALE GENOMIC DNA]</scope>
    <source>
        <strain evidence="1 2">P5L02</strain>
    </source>
</reference>
<sequence>MSFRAHIFFKNNPIDQPLDVANIFKITVGQNEVQPSKLNVDSSETIALHCSGNSFSDKIRHSTMVLKSSELLAIEFIEETND</sequence>